<evidence type="ECO:0000256" key="1">
    <source>
        <dbReference type="SAM" id="MobiDB-lite"/>
    </source>
</evidence>
<gene>
    <name evidence="2" type="ORF">R2601_03183</name>
</gene>
<feature type="region of interest" description="Disordered" evidence="1">
    <location>
        <begin position="1"/>
        <end position="27"/>
    </location>
</feature>
<dbReference type="AlphaFoldDB" id="Q0FWK9"/>
<evidence type="ECO:0000313" key="2">
    <source>
        <dbReference type="EMBL" id="EAU48543.1"/>
    </source>
</evidence>
<name>Q0FWK9_SALBH</name>
<accession>Q0FWK9</accession>
<dbReference type="HOGENOM" id="CLU_3414881_0_0_5"/>
<dbReference type="EMBL" id="AATQ01000001">
    <property type="protein sequence ID" value="EAU48543.1"/>
    <property type="molecule type" value="Genomic_DNA"/>
</dbReference>
<sequence>MRSSARSSWAMASSISSGRSRRSAYST</sequence>
<organism evidence="2 3">
    <name type="scientific">Salipiger bermudensis (strain DSM 26914 / JCM 13377 / KCTC 12554 / HTCC2601)</name>
    <name type="common">Pelagibaca bermudensis</name>
    <dbReference type="NCBI Taxonomy" id="314265"/>
    <lineage>
        <taxon>Bacteria</taxon>
        <taxon>Pseudomonadati</taxon>
        <taxon>Pseudomonadota</taxon>
        <taxon>Alphaproteobacteria</taxon>
        <taxon>Rhodobacterales</taxon>
        <taxon>Roseobacteraceae</taxon>
        <taxon>Salipiger</taxon>
    </lineage>
</organism>
<reference evidence="2 3" key="1">
    <citation type="journal article" date="2010" name="J. Bacteriol.">
        <title>Genome sequences of Pelagibaca bermudensis HTCC2601T and Maritimibacter alkaliphilus HTCC2654T, the type strains of two marine Roseobacter genera.</title>
        <authorList>
            <person name="Thrash J.C."/>
            <person name="Cho J.C."/>
            <person name="Ferriera S."/>
            <person name="Johnson J."/>
            <person name="Vergin K.L."/>
            <person name="Giovannoni S.J."/>
        </authorList>
    </citation>
    <scope>NUCLEOTIDE SEQUENCE [LARGE SCALE GENOMIC DNA]</scope>
    <source>
        <strain evidence="3">DSM 26914 / JCM 13377 / KCTC 12554 / HTCC2601</strain>
    </source>
</reference>
<dbReference type="Proteomes" id="UP000006230">
    <property type="component" value="Unassembled WGS sequence"/>
</dbReference>
<comment type="caution">
    <text evidence="2">The sequence shown here is derived from an EMBL/GenBank/DDBJ whole genome shotgun (WGS) entry which is preliminary data.</text>
</comment>
<evidence type="ECO:0000313" key="3">
    <source>
        <dbReference type="Proteomes" id="UP000006230"/>
    </source>
</evidence>
<protein>
    <submittedName>
        <fullName evidence="2">Uncharacterized protein</fullName>
    </submittedName>
</protein>
<proteinExistence type="predicted"/>
<keyword evidence="3" id="KW-1185">Reference proteome</keyword>